<name>A0A0J1GIA2_9GAMM</name>
<organism evidence="2 3">
    <name type="scientific">Photobacterium aphoticum</name>
    <dbReference type="NCBI Taxonomy" id="754436"/>
    <lineage>
        <taxon>Bacteria</taxon>
        <taxon>Pseudomonadati</taxon>
        <taxon>Pseudomonadota</taxon>
        <taxon>Gammaproteobacteria</taxon>
        <taxon>Vibrionales</taxon>
        <taxon>Vibrionaceae</taxon>
        <taxon>Photobacterium</taxon>
    </lineage>
</organism>
<comment type="caution">
    <text evidence="2">The sequence shown here is derived from an EMBL/GenBank/DDBJ whole genome shotgun (WGS) entry which is preliminary data.</text>
</comment>
<evidence type="ECO:0000313" key="3">
    <source>
        <dbReference type="Proteomes" id="UP000036426"/>
    </source>
</evidence>
<dbReference type="PATRIC" id="fig|754436.4.peg.3881"/>
<accession>A0A0J1GIA2</accession>
<protein>
    <submittedName>
        <fullName evidence="2">Phosphopantetheine-binding protein</fullName>
    </submittedName>
</protein>
<dbReference type="Gene3D" id="1.10.1200.10">
    <property type="entry name" value="ACP-like"/>
    <property type="match status" value="1"/>
</dbReference>
<dbReference type="Proteomes" id="UP000036426">
    <property type="component" value="Unassembled WGS sequence"/>
</dbReference>
<keyword evidence="3" id="KW-1185">Reference proteome</keyword>
<dbReference type="EMBL" id="LDOV01000034">
    <property type="protein sequence ID" value="KLU99295.1"/>
    <property type="molecule type" value="Genomic_DNA"/>
</dbReference>
<sequence>MQNPHMAAFSPQARLNEDLYLDSVLVLQLMLHLELDLGLRLPDTHLTKDDYATVASLVAFLQRTEQQTESVPPATSASAQEEFEDVKVHCFVSCVCESLKRAGIDHRPFYFGVWDATFTVTEDHHLRYHAEDVDHADFRYWFNRLFGVALVSWYCPEKDKASNIATLQHLLATKRATEQLMVMLDLFQLPERENKFNQNPFPHYVLLTQGTTPEQLWISDPDFRWEGELETARVLQAVAQPTVAGGYVFDEQHLHSASDAEVKAYFDACFFMDRYPLAEAIETIVDAHMASGDVAILTLALREIRVIAVRKYAYEHGFAFFWRALGLPEEEFEAWCEVIESLVQGYFKVQYLVMKLAETGVESLQSEVAQQLVLVVETEREIKQHLHEVYRDWCEFALAFTPASA</sequence>
<reference evidence="2 3" key="1">
    <citation type="submission" date="2015-05" db="EMBL/GenBank/DDBJ databases">
        <title>Photobacterium galathea sp. nov.</title>
        <authorList>
            <person name="Machado H."/>
            <person name="Gram L."/>
        </authorList>
    </citation>
    <scope>NUCLEOTIDE SEQUENCE [LARGE SCALE GENOMIC DNA]</scope>
    <source>
        <strain evidence="2 3">DSM 25995</strain>
    </source>
</reference>
<dbReference type="InterPro" id="IPR009081">
    <property type="entry name" value="PP-bd_ACP"/>
</dbReference>
<feature type="domain" description="Carrier" evidence="1">
    <location>
        <begin position="1"/>
        <end position="65"/>
    </location>
</feature>
<dbReference type="PROSITE" id="PS50075">
    <property type="entry name" value="CARRIER"/>
    <property type="match status" value="1"/>
</dbReference>
<dbReference type="InterPro" id="IPR046047">
    <property type="entry name" value="DUF6005"/>
</dbReference>
<dbReference type="InterPro" id="IPR036736">
    <property type="entry name" value="ACP-like_sf"/>
</dbReference>
<gene>
    <name evidence="2" type="ORF">ABT58_18325</name>
</gene>
<dbReference type="SUPFAM" id="SSF47336">
    <property type="entry name" value="ACP-like"/>
    <property type="match status" value="1"/>
</dbReference>
<evidence type="ECO:0000313" key="2">
    <source>
        <dbReference type="EMBL" id="KLU99295.1"/>
    </source>
</evidence>
<dbReference type="Pfam" id="PF19468">
    <property type="entry name" value="DUF6005"/>
    <property type="match status" value="1"/>
</dbReference>
<evidence type="ECO:0000259" key="1">
    <source>
        <dbReference type="PROSITE" id="PS50075"/>
    </source>
</evidence>
<proteinExistence type="predicted"/>
<dbReference type="AlphaFoldDB" id="A0A0J1GIA2"/>